<evidence type="ECO:0000259" key="2">
    <source>
        <dbReference type="Pfam" id="PF18994"/>
    </source>
</evidence>
<dbReference type="InterPro" id="IPR010572">
    <property type="entry name" value="Tail_dom"/>
</dbReference>
<dbReference type="EMBL" id="FZOJ01000002">
    <property type="protein sequence ID" value="SNR95322.1"/>
    <property type="molecule type" value="Genomic_DNA"/>
</dbReference>
<reference evidence="3 4" key="1">
    <citation type="submission" date="2017-06" db="EMBL/GenBank/DDBJ databases">
        <authorList>
            <person name="Kim H.J."/>
            <person name="Triplett B.A."/>
        </authorList>
    </citation>
    <scope>NUCLEOTIDE SEQUENCE [LARGE SCALE GENOMIC DNA]</scope>
    <source>
        <strain evidence="3 4">SCA</strain>
    </source>
</reference>
<keyword evidence="4" id="KW-1185">Reference proteome</keyword>
<dbReference type="Proteomes" id="UP000198304">
    <property type="component" value="Unassembled WGS sequence"/>
</dbReference>
<feature type="domain" description="Prophage endopeptidase tail N-terminal" evidence="2">
    <location>
        <begin position="14"/>
        <end position="92"/>
    </location>
</feature>
<proteinExistence type="predicted"/>
<feature type="domain" description="Tail spike" evidence="1">
    <location>
        <begin position="94"/>
        <end position="330"/>
    </location>
</feature>
<dbReference type="InterPro" id="IPR044051">
    <property type="entry name" value="Prophage_tail_N"/>
</dbReference>
<dbReference type="Pfam" id="PF18994">
    <property type="entry name" value="Prophage_tailD1"/>
    <property type="match status" value="1"/>
</dbReference>
<gene>
    <name evidence="3" type="ORF">SAMN05446037_100256</name>
</gene>
<dbReference type="Pfam" id="PF06605">
    <property type="entry name" value="Prophage_tail"/>
    <property type="match status" value="1"/>
</dbReference>
<protein>
    <submittedName>
        <fullName evidence="3">Phage minor structural protein, N-terminal region</fullName>
    </submittedName>
</protein>
<dbReference type="OrthoDB" id="5090100at2"/>
<evidence type="ECO:0000313" key="3">
    <source>
        <dbReference type="EMBL" id="SNR95322.1"/>
    </source>
</evidence>
<evidence type="ECO:0000259" key="1">
    <source>
        <dbReference type="Pfam" id="PF06605"/>
    </source>
</evidence>
<evidence type="ECO:0000313" key="4">
    <source>
        <dbReference type="Proteomes" id="UP000198304"/>
    </source>
</evidence>
<dbReference type="RefSeq" id="WP_089281262.1">
    <property type="nucleotide sequence ID" value="NZ_FZOJ01000002.1"/>
</dbReference>
<organism evidence="3 4">
    <name type="scientific">Anaerovirgula multivorans</name>
    <dbReference type="NCBI Taxonomy" id="312168"/>
    <lineage>
        <taxon>Bacteria</taxon>
        <taxon>Bacillati</taxon>
        <taxon>Bacillota</taxon>
        <taxon>Clostridia</taxon>
        <taxon>Peptostreptococcales</taxon>
        <taxon>Natronincolaceae</taxon>
        <taxon>Anaerovirgula</taxon>
    </lineage>
</organism>
<dbReference type="NCBIfam" id="TIGR01665">
    <property type="entry name" value="put_anti_recept"/>
    <property type="match status" value="1"/>
</dbReference>
<sequence>MNNLYPRVYDKMTTDFNNNGLATLDKVYDYRIYERLNGEYTLSFSMPQNDPKMQYVKEENYIKAKGQLFIIRRITETRAIDNTLLAFVECEHIFFELLDKFIENFETNYDNAQFILDRLLFETRFTGNAISVPDSKSFSITQRTAVSGINSILERWECEIKRDNFHVELKPQIGVVRPAEIKYTKNLRSITRIVDSSNIITKLYVYGQDGLTIPPLESQYIGNYPVAKEGSITFGLVTTTETLQEQGQAYLERVEVPKASYEVGIVELKRLPGFEDEEFEIGDTISIVDEDLGIDMTARVVEYDEYPLEPKRSTVVIANFIDNITDQLSRIDGDLRDTKNKVDRTIGENGKIDTFWLDGQIDVLKNRFESTISNWYTDENGNIIFESLNGTSAMKLAGDGLAIANSKVGGEWQWTTFGTGEGFTANLINAGILNAALVRIIAGNYVNIDGNGFHVVDPNNVERFRAGQIDTDEYGVEVTQGKIYGTLIRTGDKNSQTYIELNPDGDLSGFKDGNRIIFMQSSANEGRIMLSDKTDISNSLNLDAAQGYTGNVYASVTATGDRDGLLLRGVGTEGIVLERNGDINIYVRSTSNNQVTIKGDVTIDGELRVKKDVWVDGFVDSTGGFWGTHHG</sequence>
<dbReference type="AlphaFoldDB" id="A0A239AIZ7"/>
<dbReference type="InterPro" id="IPR007119">
    <property type="entry name" value="Phage_tail_spike_N"/>
</dbReference>
<accession>A0A239AIZ7</accession>
<name>A0A239AIZ7_9FIRM</name>